<name>A0AAV7M618_PLEWA</name>
<dbReference type="EMBL" id="JANPWB010000014">
    <property type="protein sequence ID" value="KAJ1098947.1"/>
    <property type="molecule type" value="Genomic_DNA"/>
</dbReference>
<feature type="region of interest" description="Disordered" evidence="1">
    <location>
        <begin position="34"/>
        <end position="73"/>
    </location>
</feature>
<keyword evidence="3" id="KW-1185">Reference proteome</keyword>
<gene>
    <name evidence="2" type="ORF">NDU88_004054</name>
</gene>
<proteinExistence type="predicted"/>
<comment type="caution">
    <text evidence="2">The sequence shown here is derived from an EMBL/GenBank/DDBJ whole genome shotgun (WGS) entry which is preliminary data.</text>
</comment>
<sequence>MAGAQRGAPDGFPCRGDTGVLELDRVECGEWRWAAPGPWGSRETQGEKGGPGGAAPRRTRISSWPRGERSPERCLGRPVKALLGPWWGHRTRCRGRGPGAGEGPAAVPAEGD</sequence>
<organism evidence="2 3">
    <name type="scientific">Pleurodeles waltl</name>
    <name type="common">Iberian ribbed newt</name>
    <dbReference type="NCBI Taxonomy" id="8319"/>
    <lineage>
        <taxon>Eukaryota</taxon>
        <taxon>Metazoa</taxon>
        <taxon>Chordata</taxon>
        <taxon>Craniata</taxon>
        <taxon>Vertebrata</taxon>
        <taxon>Euteleostomi</taxon>
        <taxon>Amphibia</taxon>
        <taxon>Batrachia</taxon>
        <taxon>Caudata</taxon>
        <taxon>Salamandroidea</taxon>
        <taxon>Salamandridae</taxon>
        <taxon>Pleurodelinae</taxon>
        <taxon>Pleurodeles</taxon>
    </lineage>
</organism>
<feature type="region of interest" description="Disordered" evidence="1">
    <location>
        <begin position="88"/>
        <end position="112"/>
    </location>
</feature>
<reference evidence="2" key="1">
    <citation type="journal article" date="2022" name="bioRxiv">
        <title>Sequencing and chromosome-scale assembly of the giantPleurodeles waltlgenome.</title>
        <authorList>
            <person name="Brown T."/>
            <person name="Elewa A."/>
            <person name="Iarovenko S."/>
            <person name="Subramanian E."/>
            <person name="Araus A.J."/>
            <person name="Petzold A."/>
            <person name="Susuki M."/>
            <person name="Suzuki K.-i.T."/>
            <person name="Hayashi T."/>
            <person name="Toyoda A."/>
            <person name="Oliveira C."/>
            <person name="Osipova E."/>
            <person name="Leigh N.D."/>
            <person name="Simon A."/>
            <person name="Yun M.H."/>
        </authorList>
    </citation>
    <scope>NUCLEOTIDE SEQUENCE</scope>
    <source>
        <strain evidence="2">20211129_DDA</strain>
        <tissue evidence="2">Liver</tissue>
    </source>
</reference>
<accession>A0AAV7M618</accession>
<feature type="compositionally biased region" description="Low complexity" evidence="1">
    <location>
        <begin position="103"/>
        <end position="112"/>
    </location>
</feature>
<evidence type="ECO:0000313" key="3">
    <source>
        <dbReference type="Proteomes" id="UP001066276"/>
    </source>
</evidence>
<dbReference type="Proteomes" id="UP001066276">
    <property type="component" value="Chromosome 10"/>
</dbReference>
<evidence type="ECO:0000313" key="2">
    <source>
        <dbReference type="EMBL" id="KAJ1098947.1"/>
    </source>
</evidence>
<dbReference type="AlphaFoldDB" id="A0AAV7M618"/>
<protein>
    <submittedName>
        <fullName evidence="2">Uncharacterized protein</fullName>
    </submittedName>
</protein>
<evidence type="ECO:0000256" key="1">
    <source>
        <dbReference type="SAM" id="MobiDB-lite"/>
    </source>
</evidence>